<organism evidence="4 5">
    <name type="scientific">Theileria orientalis</name>
    <dbReference type="NCBI Taxonomy" id="68886"/>
    <lineage>
        <taxon>Eukaryota</taxon>
        <taxon>Sar</taxon>
        <taxon>Alveolata</taxon>
        <taxon>Apicomplexa</taxon>
        <taxon>Aconoidasida</taxon>
        <taxon>Piroplasmida</taxon>
        <taxon>Theileriidae</taxon>
        <taxon>Theileria</taxon>
    </lineage>
</organism>
<reference evidence="4" key="1">
    <citation type="submission" date="2022-07" db="EMBL/GenBank/DDBJ databases">
        <title>Evaluation of T. orientalis genome assembly methods using nanopore sequencing and analysis of variation between genomes.</title>
        <authorList>
            <person name="Yam J."/>
            <person name="Micallef M.L."/>
            <person name="Liu M."/>
            <person name="Djordjevic S.P."/>
            <person name="Bogema D.R."/>
            <person name="Jenkins C."/>
        </authorList>
    </citation>
    <scope>NUCLEOTIDE SEQUENCE</scope>
    <source>
        <strain evidence="4">Fish Creek</strain>
    </source>
</reference>
<feature type="region of interest" description="Disordered" evidence="2">
    <location>
        <begin position="73"/>
        <end position="93"/>
    </location>
</feature>
<sequence>MVQFSSTVHFDQSEPVVFYYEQYQYNYQEPNNTLKKLKAEVKEAGKTNLEYLDRERLEESRFEGEDWGSELNYGEVRENRQDSPKNQYDNEENIEIDNINYVDPDDKGSNNNSSVVSDVDARIQEKEGESKLEKMETEESGIKVTNATYFYKILHHLIDITSDGTRFRCRARSTEACDSCKIVERLIFTYFDTTTLEDIGAERVTRGMCSYIYCQNQISKSGCKSKYKIDVISKNIYNREEYESFCSVKCLEDNTKVYAKMAMSPVETGSFTPRAMRCADNQTLKKLHDNVFTLPACSSEGTMEMDCEDIVNIEGVKVDLGSLTGDGDVSDKNSRFSGNETDNIINTDKVNGNNGNTTVNKEDKEKTENPERKVDTFEIYEDFESFDSMSDSSISEVNVKFDKDAKNLASIYKSSEGKGKKGGNIMKKKEAGDEKLGGALGYIGQDSLGMFSLLWYVLSNLITEKTRELINLGIPHHQHYDEQFEQLYDCCIREVPSMMTSTLKQHVQHILSTFNPVKNDMLNNKILEPLSQVIVYAVLVNRHHLPLNYSHNGSKGCSQCEIDEMNRELEESSSEDMEMLDNTYHFSRYREEIKNVDCHLFKERIEKTLGNKYKLDPDSIEILLELFIQL</sequence>
<protein>
    <recommendedName>
        <fullName evidence="3">RTR1-type domain-containing protein</fullName>
    </recommendedName>
</protein>
<feature type="region of interest" description="Disordered" evidence="2">
    <location>
        <begin position="329"/>
        <end position="371"/>
    </location>
</feature>
<dbReference type="Pfam" id="PF04181">
    <property type="entry name" value="RPAP2_Rtr1"/>
    <property type="match status" value="1"/>
</dbReference>
<feature type="compositionally biased region" description="Basic and acidic residues" evidence="2">
    <location>
        <begin position="360"/>
        <end position="371"/>
    </location>
</feature>
<dbReference type="EMBL" id="CP056065">
    <property type="protein sequence ID" value="UKJ88447.2"/>
    <property type="molecule type" value="Genomic_DNA"/>
</dbReference>
<proteinExistence type="inferred from homology"/>
<dbReference type="PROSITE" id="PS51479">
    <property type="entry name" value="ZF_RTR1"/>
    <property type="match status" value="1"/>
</dbReference>
<dbReference type="Proteomes" id="UP000244803">
    <property type="component" value="Chromosome 1"/>
</dbReference>
<evidence type="ECO:0000313" key="4">
    <source>
        <dbReference type="EMBL" id="UKJ88447.2"/>
    </source>
</evidence>
<dbReference type="Gene3D" id="1.25.40.820">
    <property type="match status" value="1"/>
</dbReference>
<feature type="compositionally biased region" description="Low complexity" evidence="2">
    <location>
        <begin position="349"/>
        <end position="359"/>
    </location>
</feature>
<name>A0A976M776_THEOR</name>
<comment type="similarity">
    <text evidence="1">Belongs to the RPAP2 family.</text>
</comment>
<evidence type="ECO:0000259" key="3">
    <source>
        <dbReference type="PROSITE" id="PS51479"/>
    </source>
</evidence>
<dbReference type="InterPro" id="IPR038534">
    <property type="entry name" value="Rtr1/RPAP2_sf"/>
</dbReference>
<dbReference type="OrthoDB" id="361971at2759"/>
<evidence type="ECO:0000256" key="2">
    <source>
        <dbReference type="SAM" id="MobiDB-lite"/>
    </source>
</evidence>
<accession>A0A976M776</accession>
<dbReference type="InterPro" id="IPR007308">
    <property type="entry name" value="Rtr1/RPAP2_dom"/>
</dbReference>
<dbReference type="AlphaFoldDB" id="A0A976M776"/>
<feature type="compositionally biased region" description="Polar residues" evidence="2">
    <location>
        <begin position="335"/>
        <end position="348"/>
    </location>
</feature>
<evidence type="ECO:0000256" key="1">
    <source>
        <dbReference type="PROSITE-ProRule" id="PRU00812"/>
    </source>
</evidence>
<evidence type="ECO:0000313" key="5">
    <source>
        <dbReference type="Proteomes" id="UP000244803"/>
    </source>
</evidence>
<gene>
    <name evidence="4" type="ORF">MACJ_000891</name>
</gene>
<feature type="domain" description="RTR1-type" evidence="3">
    <location>
        <begin position="186"/>
        <end position="270"/>
    </location>
</feature>